<name>S3D2K8_GLAL2</name>
<evidence type="ECO:0000256" key="2">
    <source>
        <dbReference type="SAM" id="Phobius"/>
    </source>
</evidence>
<keyword evidence="4" id="KW-1185">Reference proteome</keyword>
<feature type="region of interest" description="Disordered" evidence="1">
    <location>
        <begin position="1"/>
        <end position="21"/>
    </location>
</feature>
<evidence type="ECO:0000313" key="4">
    <source>
        <dbReference type="Proteomes" id="UP000016922"/>
    </source>
</evidence>
<evidence type="ECO:0000313" key="3">
    <source>
        <dbReference type="EMBL" id="EPE26266.1"/>
    </source>
</evidence>
<keyword evidence="2" id="KW-0812">Transmembrane</keyword>
<dbReference type="HOGENOM" id="CLU_2158666_0_0_1"/>
<reference evidence="3 4" key="1">
    <citation type="journal article" date="2013" name="BMC Genomics">
        <title>Genomics-driven discovery of the pneumocandin biosynthetic gene cluster in the fungus Glarea lozoyensis.</title>
        <authorList>
            <person name="Chen L."/>
            <person name="Yue Q."/>
            <person name="Zhang X."/>
            <person name="Xiang M."/>
            <person name="Wang C."/>
            <person name="Li S."/>
            <person name="Che Y."/>
            <person name="Ortiz-Lopez F.J."/>
            <person name="Bills G.F."/>
            <person name="Liu X."/>
            <person name="An Z."/>
        </authorList>
    </citation>
    <scope>NUCLEOTIDE SEQUENCE [LARGE SCALE GENOMIC DNA]</scope>
    <source>
        <strain evidence="4">ATCC 20868 / MF5171</strain>
    </source>
</reference>
<keyword evidence="2" id="KW-0472">Membrane</keyword>
<feature type="transmembrane region" description="Helical" evidence="2">
    <location>
        <begin position="30"/>
        <end position="53"/>
    </location>
</feature>
<dbReference type="Proteomes" id="UP000016922">
    <property type="component" value="Unassembled WGS sequence"/>
</dbReference>
<organism evidence="3 4">
    <name type="scientific">Glarea lozoyensis (strain ATCC 20868 / MF5171)</name>
    <dbReference type="NCBI Taxonomy" id="1116229"/>
    <lineage>
        <taxon>Eukaryota</taxon>
        <taxon>Fungi</taxon>
        <taxon>Dikarya</taxon>
        <taxon>Ascomycota</taxon>
        <taxon>Pezizomycotina</taxon>
        <taxon>Leotiomycetes</taxon>
        <taxon>Helotiales</taxon>
        <taxon>Helotiaceae</taxon>
        <taxon>Glarea</taxon>
    </lineage>
</organism>
<accession>S3D2K8</accession>
<dbReference type="RefSeq" id="XP_008087585.1">
    <property type="nucleotide sequence ID" value="XM_008089394.1"/>
</dbReference>
<evidence type="ECO:0000256" key="1">
    <source>
        <dbReference type="SAM" id="MobiDB-lite"/>
    </source>
</evidence>
<sequence>MSVSNGVLYSGQAPPGITSNADQPSESFEMLSMILFSALIGLNVLFVLCRIVFKWRTGIAKDDVFIVAAAVVGNAQTILLLTLVTKYARHGWDIPLEWIDESYLKASNTGN</sequence>
<keyword evidence="2" id="KW-1133">Transmembrane helix</keyword>
<protein>
    <submittedName>
        <fullName evidence="3">Uncharacterized protein</fullName>
    </submittedName>
</protein>
<dbReference type="KEGG" id="glz:GLAREA_02178"/>
<dbReference type="AlphaFoldDB" id="S3D2K8"/>
<feature type="transmembrane region" description="Helical" evidence="2">
    <location>
        <begin position="65"/>
        <end position="88"/>
    </location>
</feature>
<gene>
    <name evidence="3" type="ORF">GLAREA_02178</name>
</gene>
<proteinExistence type="predicted"/>
<dbReference type="GeneID" id="19461236"/>
<dbReference type="OrthoDB" id="5342292at2759"/>
<dbReference type="EMBL" id="KE145371">
    <property type="protein sequence ID" value="EPE26266.1"/>
    <property type="molecule type" value="Genomic_DNA"/>
</dbReference>